<dbReference type="InterPro" id="IPR007281">
    <property type="entry name" value="Mre11_DNA-bd"/>
</dbReference>
<dbReference type="InterPro" id="IPR004843">
    <property type="entry name" value="Calcineurin-like_PHP"/>
</dbReference>
<evidence type="ECO:0000256" key="1">
    <source>
        <dbReference type="ARBA" id="ARBA00001936"/>
    </source>
</evidence>
<dbReference type="PANTHER" id="PTHR10139">
    <property type="entry name" value="DOUBLE-STRAND BREAK REPAIR PROTEIN MRE11"/>
    <property type="match status" value="1"/>
</dbReference>
<dbReference type="AlphaFoldDB" id="A0A3G2S4B4"/>
<keyword evidence="8 17" id="KW-0255">Endonuclease</keyword>
<dbReference type="GO" id="GO:0006303">
    <property type="term" value="P:double-strand break repair via nonhomologous end joining"/>
    <property type="evidence" value="ECO:0007669"/>
    <property type="project" value="TreeGrafter"/>
</dbReference>
<dbReference type="VEuPathDB" id="FungiDB:DNF11_1904"/>
<proteinExistence type="inferred from homology"/>
<dbReference type="GO" id="GO:0030145">
    <property type="term" value="F:manganese ion binding"/>
    <property type="evidence" value="ECO:0007669"/>
    <property type="project" value="InterPro"/>
</dbReference>
<dbReference type="NCBIfam" id="TIGR00583">
    <property type="entry name" value="mre11"/>
    <property type="match status" value="1"/>
</dbReference>
<dbReference type="GO" id="GO:0000014">
    <property type="term" value="F:single-stranded DNA endodeoxyribonuclease activity"/>
    <property type="evidence" value="ECO:0007669"/>
    <property type="project" value="TreeGrafter"/>
</dbReference>
<name>A0A3G2S4B4_MALR7</name>
<evidence type="ECO:0000256" key="9">
    <source>
        <dbReference type="ARBA" id="ARBA00022763"/>
    </source>
</evidence>
<evidence type="ECO:0000256" key="4">
    <source>
        <dbReference type="ARBA" id="ARBA00009028"/>
    </source>
</evidence>
<feature type="active site" description="Proton donor" evidence="16">
    <location>
        <position position="128"/>
    </location>
</feature>
<evidence type="ECO:0000256" key="14">
    <source>
        <dbReference type="ARBA" id="ARBA00023242"/>
    </source>
</evidence>
<dbReference type="GO" id="GO:0030870">
    <property type="term" value="C:Mre11 complex"/>
    <property type="evidence" value="ECO:0007669"/>
    <property type="project" value="InterPro"/>
</dbReference>
<dbReference type="GO" id="GO:0007095">
    <property type="term" value="P:mitotic G2 DNA damage checkpoint signaling"/>
    <property type="evidence" value="ECO:0007669"/>
    <property type="project" value="TreeGrafter"/>
</dbReference>
<reference evidence="19 20" key="1">
    <citation type="submission" date="2018-10" db="EMBL/GenBank/DDBJ databases">
        <title>Complete genome sequence of Malassezia restricta CBS 7877.</title>
        <authorList>
            <person name="Morand S.C."/>
            <person name="Bertignac M."/>
            <person name="Iltis A."/>
            <person name="Kolder I."/>
            <person name="Pirovano W."/>
            <person name="Jourdain R."/>
            <person name="Clavaud C."/>
        </authorList>
    </citation>
    <scope>NUCLEOTIDE SEQUENCE [LARGE SCALE GENOMIC DNA]</scope>
    <source>
        <strain evidence="19 20">CBS 7877</strain>
    </source>
</reference>
<evidence type="ECO:0000256" key="15">
    <source>
        <dbReference type="ARBA" id="ARBA00023254"/>
    </source>
</evidence>
<keyword evidence="6 17" id="KW-0540">Nuclease</keyword>
<protein>
    <submittedName>
        <fullName evidence="19">Double-strand break repair protein MRE11</fullName>
    </submittedName>
</protein>
<evidence type="ECO:0000256" key="5">
    <source>
        <dbReference type="ARBA" id="ARBA00022454"/>
    </source>
</evidence>
<dbReference type="Proteomes" id="UP000269793">
    <property type="component" value="Chromosome III"/>
</dbReference>
<dbReference type="GO" id="GO:0000724">
    <property type="term" value="P:double-strand break repair via homologous recombination"/>
    <property type="evidence" value="ECO:0007669"/>
    <property type="project" value="TreeGrafter"/>
</dbReference>
<evidence type="ECO:0000256" key="2">
    <source>
        <dbReference type="ARBA" id="ARBA00004123"/>
    </source>
</evidence>
<keyword evidence="7" id="KW-0479">Metal-binding</keyword>
<evidence type="ECO:0000256" key="10">
    <source>
        <dbReference type="ARBA" id="ARBA00022801"/>
    </source>
</evidence>
<dbReference type="STRING" id="425264.A0A3G2S4B4"/>
<keyword evidence="9 17" id="KW-0227">DNA damage</keyword>
<keyword evidence="14 17" id="KW-0539">Nucleus</keyword>
<evidence type="ECO:0000313" key="20">
    <source>
        <dbReference type="Proteomes" id="UP000269793"/>
    </source>
</evidence>
<evidence type="ECO:0000256" key="17">
    <source>
        <dbReference type="RuleBase" id="RU003447"/>
    </source>
</evidence>
<dbReference type="InterPro" id="IPR038487">
    <property type="entry name" value="Mre11_capping_dom"/>
</dbReference>
<evidence type="ECO:0000256" key="13">
    <source>
        <dbReference type="ARBA" id="ARBA00023211"/>
    </source>
</evidence>
<dbReference type="GO" id="GO:0031573">
    <property type="term" value="P:mitotic intra-S DNA damage checkpoint signaling"/>
    <property type="evidence" value="ECO:0007669"/>
    <property type="project" value="TreeGrafter"/>
</dbReference>
<accession>A0A3G2S4B4</accession>
<dbReference type="Pfam" id="PF04152">
    <property type="entry name" value="Mre11_DNA_bind"/>
    <property type="match status" value="1"/>
</dbReference>
<feature type="domain" description="Mre11 DNA-binding" evidence="18">
    <location>
        <begin position="310"/>
        <end position="484"/>
    </location>
</feature>
<keyword evidence="5" id="KW-0158">Chromosome</keyword>
<sequence>MTSHGEDPDEVRFLLASDTHIGFMERDPVRGSDSINTFEEILTIARQHRVDFILHGGDLFHENKPSRPTMFKTMALLREYTLGDDPVSIELLSDPYSDSRPGTKFPSVNYEDENFNVSIPFFSIHGNHDDPQGLGEEGSLSALDILSAAGLLNYFGRMTLPGSNASRKRPSSTSSPLLALRPVLLRKGNTHIALYGMGNMKDERISHELMEKHVCMYRPAEATSEWFQVLALHQNRASHNPKAYVPEHILDNSFHLIVWGHEHEQRISPEAVSEKNYHISQPGSSIATSLSPGELSPKSVAIVHVKHKDFKLEPIPLQTVRPFVMKDIFLPVEARKEGVDITDRMSVTKLLRSHVESLISTASLQWSERFALIPETERPPPMLPLVRLRVTYDTHLPLGNIVRFGQEFTGRVANPNDVLQLKLIKQRQTQVSRPILSAAHLDQDMLPAEKLERVNLSSLVMENVRAQHFDLLNASQLQKSVMGYVEKDERDAIESFLNTSLQAVEQRLARQQMQESQLQSELERICAQQSCVDQPERTVG</sequence>
<keyword evidence="10 17" id="KW-0378">Hydrolase</keyword>
<evidence type="ECO:0000313" key="19">
    <source>
        <dbReference type="EMBL" id="AYO42854.1"/>
    </source>
</evidence>
<dbReference type="CDD" id="cd00840">
    <property type="entry name" value="MPP_Mre11_N"/>
    <property type="match status" value="1"/>
</dbReference>
<comment type="similarity">
    <text evidence="4 17">Belongs to the MRE11/RAD32 family.</text>
</comment>
<keyword evidence="13 17" id="KW-0464">Manganese</keyword>
<keyword evidence="15 17" id="KW-0469">Meiosis</keyword>
<evidence type="ECO:0000256" key="12">
    <source>
        <dbReference type="ARBA" id="ARBA00023204"/>
    </source>
</evidence>
<evidence type="ECO:0000256" key="8">
    <source>
        <dbReference type="ARBA" id="ARBA00022759"/>
    </source>
</evidence>
<comment type="subcellular location">
    <subcellularLocation>
        <location evidence="3">Chromosome</location>
    </subcellularLocation>
    <subcellularLocation>
        <location evidence="2">Nucleus</location>
    </subcellularLocation>
</comment>
<keyword evidence="12 17" id="KW-0234">DNA repair</keyword>
<dbReference type="Pfam" id="PF00149">
    <property type="entry name" value="Metallophos"/>
    <property type="match status" value="1"/>
</dbReference>
<evidence type="ECO:0000256" key="7">
    <source>
        <dbReference type="ARBA" id="ARBA00022723"/>
    </source>
</evidence>
<dbReference type="InterPro" id="IPR003701">
    <property type="entry name" value="Mre11"/>
</dbReference>
<comment type="cofactor">
    <cofactor evidence="1">
        <name>Mn(2+)</name>
        <dbReference type="ChEBI" id="CHEBI:29035"/>
    </cofactor>
</comment>
<evidence type="ECO:0000259" key="18">
    <source>
        <dbReference type="SMART" id="SM01347"/>
    </source>
</evidence>
<organism evidence="19 20">
    <name type="scientific">Malassezia restricta (strain ATCC 96810 / NBRC 103918 / CBS 7877)</name>
    <name type="common">Seborrheic dermatitis infection agent</name>
    <dbReference type="NCBI Taxonomy" id="425264"/>
    <lineage>
        <taxon>Eukaryota</taxon>
        <taxon>Fungi</taxon>
        <taxon>Dikarya</taxon>
        <taxon>Basidiomycota</taxon>
        <taxon>Ustilaginomycotina</taxon>
        <taxon>Malasseziomycetes</taxon>
        <taxon>Malasseziales</taxon>
        <taxon>Malasseziaceae</taxon>
        <taxon>Malassezia</taxon>
    </lineage>
</organism>
<dbReference type="InterPro" id="IPR041796">
    <property type="entry name" value="Mre11_N"/>
</dbReference>
<evidence type="ECO:0000256" key="3">
    <source>
        <dbReference type="ARBA" id="ARBA00004286"/>
    </source>
</evidence>
<keyword evidence="20" id="KW-1185">Reference proteome</keyword>
<dbReference type="InterPro" id="IPR029052">
    <property type="entry name" value="Metallo-depent_PP-like"/>
</dbReference>
<dbReference type="SUPFAM" id="SSF56300">
    <property type="entry name" value="Metallo-dependent phosphatases"/>
    <property type="match status" value="1"/>
</dbReference>
<dbReference type="OrthoDB" id="30417at2759"/>
<dbReference type="Gene3D" id="3.60.21.10">
    <property type="match status" value="1"/>
</dbReference>
<dbReference type="PANTHER" id="PTHR10139:SF1">
    <property type="entry name" value="DOUBLE-STRAND BREAK REPAIR PROTEIN MRE11"/>
    <property type="match status" value="1"/>
</dbReference>
<keyword evidence="11 17" id="KW-0269">Exonuclease</keyword>
<dbReference type="GO" id="GO:0008296">
    <property type="term" value="F:3'-5'-DNA exonuclease activity"/>
    <property type="evidence" value="ECO:0007669"/>
    <property type="project" value="InterPro"/>
</dbReference>
<dbReference type="SMART" id="SM01347">
    <property type="entry name" value="Mre11_DNA_bind"/>
    <property type="match status" value="1"/>
</dbReference>
<dbReference type="GO" id="GO:0000723">
    <property type="term" value="P:telomere maintenance"/>
    <property type="evidence" value="ECO:0007669"/>
    <property type="project" value="TreeGrafter"/>
</dbReference>
<evidence type="ECO:0000256" key="16">
    <source>
        <dbReference type="PIRSR" id="PIRSR000882-1"/>
    </source>
</evidence>
<evidence type="ECO:0000256" key="6">
    <source>
        <dbReference type="ARBA" id="ARBA00022722"/>
    </source>
</evidence>
<dbReference type="EMBL" id="CP033150">
    <property type="protein sequence ID" value="AYO42854.1"/>
    <property type="molecule type" value="Genomic_DNA"/>
</dbReference>
<dbReference type="GO" id="GO:0097552">
    <property type="term" value="P:mitochondrial double-strand break repair via homologous recombination"/>
    <property type="evidence" value="ECO:0007669"/>
    <property type="project" value="TreeGrafter"/>
</dbReference>
<evidence type="ECO:0000256" key="11">
    <source>
        <dbReference type="ARBA" id="ARBA00022839"/>
    </source>
</evidence>
<dbReference type="GO" id="GO:0042138">
    <property type="term" value="P:meiotic DNA double-strand break formation"/>
    <property type="evidence" value="ECO:0007669"/>
    <property type="project" value="TreeGrafter"/>
</dbReference>
<gene>
    <name evidence="19" type="primary">MRE11</name>
    <name evidence="19" type="ORF">DNF11_1904</name>
</gene>
<dbReference type="Gene3D" id="3.30.110.110">
    <property type="entry name" value="Mre11, capping domain"/>
    <property type="match status" value="1"/>
</dbReference>
<dbReference type="GO" id="GO:0035861">
    <property type="term" value="C:site of double-strand break"/>
    <property type="evidence" value="ECO:0007669"/>
    <property type="project" value="TreeGrafter"/>
</dbReference>
<dbReference type="PIRSF" id="PIRSF000882">
    <property type="entry name" value="DSB_repair_MRE11"/>
    <property type="match status" value="1"/>
</dbReference>
<dbReference type="FunFam" id="3.60.21.10:FF:000011">
    <property type="entry name" value="Double-strand break repair protein"/>
    <property type="match status" value="1"/>
</dbReference>